<protein>
    <submittedName>
        <fullName evidence="1">Zinc finger protein</fullName>
    </submittedName>
</protein>
<evidence type="ECO:0000313" key="2">
    <source>
        <dbReference type="Proteomes" id="UP001164539"/>
    </source>
</evidence>
<dbReference type="EMBL" id="CM051403">
    <property type="protein sequence ID" value="KAJ4707805.1"/>
    <property type="molecule type" value="Genomic_DNA"/>
</dbReference>
<keyword evidence="2" id="KW-1185">Reference proteome</keyword>
<reference evidence="1 2" key="1">
    <citation type="journal article" date="2023" name="Science">
        <title>Complex scaffold remodeling in plant triterpene biosynthesis.</title>
        <authorList>
            <person name="De La Pena R."/>
            <person name="Hodgson H."/>
            <person name="Liu J.C."/>
            <person name="Stephenson M.J."/>
            <person name="Martin A.C."/>
            <person name="Owen C."/>
            <person name="Harkess A."/>
            <person name="Leebens-Mack J."/>
            <person name="Jimenez L.E."/>
            <person name="Osbourn A."/>
            <person name="Sattely E.S."/>
        </authorList>
    </citation>
    <scope>NUCLEOTIDE SEQUENCE [LARGE SCALE GENOMIC DNA]</scope>
    <source>
        <strain evidence="2">cv. JPN11</strain>
        <tissue evidence="1">Leaf</tissue>
    </source>
</reference>
<organism evidence="1 2">
    <name type="scientific">Melia azedarach</name>
    <name type="common">Chinaberry tree</name>
    <dbReference type="NCBI Taxonomy" id="155640"/>
    <lineage>
        <taxon>Eukaryota</taxon>
        <taxon>Viridiplantae</taxon>
        <taxon>Streptophyta</taxon>
        <taxon>Embryophyta</taxon>
        <taxon>Tracheophyta</taxon>
        <taxon>Spermatophyta</taxon>
        <taxon>Magnoliopsida</taxon>
        <taxon>eudicotyledons</taxon>
        <taxon>Gunneridae</taxon>
        <taxon>Pentapetalae</taxon>
        <taxon>rosids</taxon>
        <taxon>malvids</taxon>
        <taxon>Sapindales</taxon>
        <taxon>Meliaceae</taxon>
        <taxon>Melia</taxon>
    </lineage>
</organism>
<comment type="caution">
    <text evidence="1">The sequence shown here is derived from an EMBL/GenBank/DDBJ whole genome shotgun (WGS) entry which is preliminary data.</text>
</comment>
<dbReference type="Proteomes" id="UP001164539">
    <property type="component" value="Chromosome 10"/>
</dbReference>
<accession>A0ACC1XBZ2</accession>
<sequence>MSAHMESLSKDPSLSEASTIISTSEAPLFRDTSLQKSKQEIVVVEEDQDEVRDQEAEAEAKATQLLDLNLESIDHSDLGFSQELNLIDCLNNMANSSQTSSETPQASGDHHHAEQRVFSCNYCQRKFYSSQALGGHQNAHKRERTLAKRGQRIGTCTTAAAAAAASAIAFGQPYLHQNHFSSISSLPLHGAYNRSLGIQVHSMIHKPNHLSSSHGNGNIYGHNSWSRPPIDQQPAIGRLSAMEIFHANPAATTSSRASVGRFNIVRSTMGSSSKADHIEAPSNCWWEGGDGGSSDGGGMMINNQEELQKLDLSLKL</sequence>
<name>A0ACC1XBZ2_MELAZ</name>
<proteinExistence type="predicted"/>
<evidence type="ECO:0000313" key="1">
    <source>
        <dbReference type="EMBL" id="KAJ4707805.1"/>
    </source>
</evidence>
<gene>
    <name evidence="1" type="ORF">OWV82_017865</name>
</gene>